<dbReference type="EMBL" id="CP003382">
    <property type="protein sequence ID" value="AFZ68819.1"/>
    <property type="molecule type" value="Genomic_DNA"/>
</dbReference>
<comment type="subcellular location">
    <subcellularLocation>
        <location evidence="1">Membrane</location>
        <topology evidence="1">Multi-pass membrane protein</topology>
    </subcellularLocation>
</comment>
<evidence type="ECO:0000256" key="3">
    <source>
        <dbReference type="ARBA" id="ARBA00022692"/>
    </source>
</evidence>
<feature type="transmembrane region" description="Helical" evidence="6">
    <location>
        <begin position="355"/>
        <end position="376"/>
    </location>
</feature>
<dbReference type="CDD" id="cd17316">
    <property type="entry name" value="MFS_SV2_like"/>
    <property type="match status" value="1"/>
</dbReference>
<dbReference type="SUPFAM" id="SSF103473">
    <property type="entry name" value="MFS general substrate transporter"/>
    <property type="match status" value="1"/>
</dbReference>
<feature type="transmembrane region" description="Helical" evidence="6">
    <location>
        <begin position="27"/>
        <end position="53"/>
    </location>
</feature>
<dbReference type="GO" id="GO:0022857">
    <property type="term" value="F:transmembrane transporter activity"/>
    <property type="evidence" value="ECO:0007669"/>
    <property type="project" value="InterPro"/>
</dbReference>
<dbReference type="PANTHER" id="PTHR23511:SF34">
    <property type="entry name" value="SYNAPTIC VESICLE GLYCOPROTEIN 2"/>
    <property type="match status" value="1"/>
</dbReference>
<keyword evidence="3 6" id="KW-0812">Transmembrane</keyword>
<dbReference type="AlphaFoldDB" id="L0A5U7"/>
<dbReference type="Proteomes" id="UP000010467">
    <property type="component" value="Chromosome"/>
</dbReference>
<feature type="transmembrane region" description="Helical" evidence="6">
    <location>
        <begin position="299"/>
        <end position="322"/>
    </location>
</feature>
<accession>L0A5U7</accession>
<proteinExistence type="predicted"/>
<evidence type="ECO:0000256" key="1">
    <source>
        <dbReference type="ARBA" id="ARBA00004141"/>
    </source>
</evidence>
<sequence length="455" mass="48761">MTNALTKSETIDSAIDRIGLGRFQWRLLAVGGLTWAADAMEVLLAGFALPGLVAEFAFPRTGTNATLFVSAAFVGMFFGALFWGPVADRIGRRRVLLTTVFLGVLFGLATALAPSFALVLLFRFLTGFAIGGTLPVDYALIAEYVPTKVRGRFLVYLESFWALGTIAVAGLSWWLFTSLPPEGAWRWVVGLAALPGLVGLWIRRTIPESPRYLALQGKRDEAREVLRQVAAYNGSAVDIGELAPPAGRAGTPLSALWKPALVRRTVLLSVTWFCLSLGYYGIFTWLPTFFRLQGLDLGLVYRNTLILALAQIPGYILAAYLVERVGRRPTLAGFLLVGALASFLFTLVGSGVASLVVSALLSAALLGAWGALYAFTPELYPTESRSTGMGWVSSMARLASIFAPTVGAVLLTSALPLALSIYASFFVVGALAVLFIGQETRGRRLSETAAEASST</sequence>
<reference evidence="9" key="1">
    <citation type="submission" date="2012-03" db="EMBL/GenBank/DDBJ databases">
        <title>Complete sequence of chromosome of Deinococcus peraridilitoris DSM 19664.</title>
        <authorList>
            <person name="Lucas S."/>
            <person name="Copeland A."/>
            <person name="Lapidus A."/>
            <person name="Glavina del Rio T."/>
            <person name="Dalin E."/>
            <person name="Tice H."/>
            <person name="Bruce D."/>
            <person name="Goodwin L."/>
            <person name="Pitluck S."/>
            <person name="Peters L."/>
            <person name="Mikhailova N."/>
            <person name="Lu M."/>
            <person name="Kyrpides N."/>
            <person name="Mavromatis K."/>
            <person name="Ivanova N."/>
            <person name="Brettin T."/>
            <person name="Detter J.C."/>
            <person name="Han C."/>
            <person name="Larimer F."/>
            <person name="Land M."/>
            <person name="Hauser L."/>
            <person name="Markowitz V."/>
            <person name="Cheng J.-F."/>
            <person name="Hugenholtz P."/>
            <person name="Woyke T."/>
            <person name="Wu D."/>
            <person name="Pukall R."/>
            <person name="Steenblock K."/>
            <person name="Brambilla E."/>
            <person name="Klenk H.-P."/>
            <person name="Eisen J.A."/>
        </authorList>
    </citation>
    <scope>NUCLEOTIDE SEQUENCE [LARGE SCALE GENOMIC DNA]</scope>
    <source>
        <strain evidence="9">DSM 19664 / LMG 22246 / CIP 109416 / KR-200</strain>
    </source>
</reference>
<gene>
    <name evidence="8" type="ordered locus">Deipe_3380</name>
</gene>
<keyword evidence="4 6" id="KW-1133">Transmembrane helix</keyword>
<dbReference type="STRING" id="937777.Deipe_3380"/>
<dbReference type="KEGG" id="dpd:Deipe_3380"/>
<feature type="transmembrane region" description="Helical" evidence="6">
    <location>
        <begin position="95"/>
        <end position="114"/>
    </location>
</feature>
<organism evidence="8 9">
    <name type="scientific">Deinococcus peraridilitoris (strain DSM 19664 / LMG 22246 / CIP 109416 / KR-200)</name>
    <dbReference type="NCBI Taxonomy" id="937777"/>
    <lineage>
        <taxon>Bacteria</taxon>
        <taxon>Thermotogati</taxon>
        <taxon>Deinococcota</taxon>
        <taxon>Deinococci</taxon>
        <taxon>Deinococcales</taxon>
        <taxon>Deinococcaceae</taxon>
        <taxon>Deinococcus</taxon>
    </lineage>
</organism>
<feature type="transmembrane region" description="Helical" evidence="6">
    <location>
        <begin position="120"/>
        <end position="141"/>
    </location>
</feature>
<dbReference type="RefSeq" id="WP_015237117.1">
    <property type="nucleotide sequence ID" value="NC_019793.1"/>
</dbReference>
<dbReference type="HOGENOM" id="CLU_001265_46_6_0"/>
<name>L0A5U7_DEIPD</name>
<evidence type="ECO:0000313" key="9">
    <source>
        <dbReference type="Proteomes" id="UP000010467"/>
    </source>
</evidence>
<evidence type="ECO:0000256" key="4">
    <source>
        <dbReference type="ARBA" id="ARBA00022989"/>
    </source>
</evidence>
<keyword evidence="9" id="KW-1185">Reference proteome</keyword>
<dbReference type="PROSITE" id="PS00217">
    <property type="entry name" value="SUGAR_TRANSPORT_2"/>
    <property type="match status" value="1"/>
</dbReference>
<feature type="transmembrane region" description="Helical" evidence="6">
    <location>
        <begin position="153"/>
        <end position="177"/>
    </location>
</feature>
<evidence type="ECO:0000259" key="7">
    <source>
        <dbReference type="PROSITE" id="PS50850"/>
    </source>
</evidence>
<dbReference type="PROSITE" id="PS00216">
    <property type="entry name" value="SUGAR_TRANSPORT_1"/>
    <property type="match status" value="1"/>
</dbReference>
<feature type="transmembrane region" description="Helical" evidence="6">
    <location>
        <begin position="329"/>
        <end position="349"/>
    </location>
</feature>
<evidence type="ECO:0000313" key="8">
    <source>
        <dbReference type="EMBL" id="AFZ68819.1"/>
    </source>
</evidence>
<dbReference type="InterPro" id="IPR005828">
    <property type="entry name" value="MFS_sugar_transport-like"/>
</dbReference>
<dbReference type="Gene3D" id="1.20.1250.20">
    <property type="entry name" value="MFS general substrate transporter like domains"/>
    <property type="match status" value="1"/>
</dbReference>
<protein>
    <submittedName>
        <fullName evidence="8">Arabinose efflux permease family protein</fullName>
    </submittedName>
</protein>
<dbReference type="eggNOG" id="COG2814">
    <property type="taxonomic scope" value="Bacteria"/>
</dbReference>
<dbReference type="PATRIC" id="fig|937777.3.peg.3394"/>
<dbReference type="InterPro" id="IPR036259">
    <property type="entry name" value="MFS_trans_sf"/>
</dbReference>
<dbReference type="PROSITE" id="PS50850">
    <property type="entry name" value="MFS"/>
    <property type="match status" value="1"/>
</dbReference>
<dbReference type="InterPro" id="IPR020846">
    <property type="entry name" value="MFS_dom"/>
</dbReference>
<feature type="domain" description="Major facilitator superfamily (MFS) profile" evidence="7">
    <location>
        <begin position="24"/>
        <end position="441"/>
    </location>
</feature>
<dbReference type="Pfam" id="PF00083">
    <property type="entry name" value="Sugar_tr"/>
    <property type="match status" value="1"/>
</dbReference>
<keyword evidence="5 6" id="KW-0472">Membrane</keyword>
<feature type="transmembrane region" description="Helical" evidence="6">
    <location>
        <begin position="183"/>
        <end position="202"/>
    </location>
</feature>
<keyword evidence="2" id="KW-0813">Transport</keyword>
<feature type="transmembrane region" description="Helical" evidence="6">
    <location>
        <begin position="65"/>
        <end position="83"/>
    </location>
</feature>
<feature type="transmembrane region" description="Helical" evidence="6">
    <location>
        <begin position="266"/>
        <end position="287"/>
    </location>
</feature>
<evidence type="ECO:0000256" key="2">
    <source>
        <dbReference type="ARBA" id="ARBA00022448"/>
    </source>
</evidence>
<dbReference type="PANTHER" id="PTHR23511">
    <property type="entry name" value="SYNAPTIC VESICLE GLYCOPROTEIN 2"/>
    <property type="match status" value="1"/>
</dbReference>
<dbReference type="InterPro" id="IPR005829">
    <property type="entry name" value="Sugar_transporter_CS"/>
</dbReference>
<evidence type="ECO:0000256" key="5">
    <source>
        <dbReference type="ARBA" id="ARBA00023136"/>
    </source>
</evidence>
<dbReference type="GO" id="GO:0016020">
    <property type="term" value="C:membrane"/>
    <property type="evidence" value="ECO:0007669"/>
    <property type="project" value="UniProtKB-SubCell"/>
</dbReference>
<evidence type="ECO:0000256" key="6">
    <source>
        <dbReference type="SAM" id="Phobius"/>
    </source>
</evidence>
<feature type="transmembrane region" description="Helical" evidence="6">
    <location>
        <begin position="417"/>
        <end position="436"/>
    </location>
</feature>
<feature type="transmembrane region" description="Helical" evidence="6">
    <location>
        <begin position="388"/>
        <end position="411"/>
    </location>
</feature>